<protein>
    <submittedName>
        <fullName evidence="2">Uncharacterized protein</fullName>
    </submittedName>
</protein>
<dbReference type="RefSeq" id="WP_191726407.1">
    <property type="nucleotide sequence ID" value="NZ_JACSPY010000008.1"/>
</dbReference>
<evidence type="ECO:0000313" key="3">
    <source>
        <dbReference type="Proteomes" id="UP000651517"/>
    </source>
</evidence>
<keyword evidence="1" id="KW-1133">Transmembrane helix</keyword>
<dbReference type="Proteomes" id="UP000651517">
    <property type="component" value="Unassembled WGS sequence"/>
</dbReference>
<evidence type="ECO:0000256" key="1">
    <source>
        <dbReference type="SAM" id="Phobius"/>
    </source>
</evidence>
<gene>
    <name evidence="2" type="ORF">H9634_09355</name>
</gene>
<dbReference type="EMBL" id="JACSPY010000008">
    <property type="protein sequence ID" value="MBD8020984.1"/>
    <property type="molecule type" value="Genomic_DNA"/>
</dbReference>
<reference evidence="2 3" key="1">
    <citation type="submission" date="2020-08" db="EMBL/GenBank/DDBJ databases">
        <title>A Genomic Blueprint of the Chicken Gut Microbiome.</title>
        <authorList>
            <person name="Gilroy R."/>
            <person name="Ravi A."/>
            <person name="Getino M."/>
            <person name="Pursley I."/>
            <person name="Horton D.L."/>
            <person name="Alikhan N.-F."/>
            <person name="Baker D."/>
            <person name="Gharbi K."/>
            <person name="Hall N."/>
            <person name="Watson M."/>
            <person name="Adriaenssens E.M."/>
            <person name="Foster-Nyarko E."/>
            <person name="Jarju S."/>
            <person name="Secka A."/>
            <person name="Antonio M."/>
            <person name="Oren A."/>
            <person name="Chaudhuri R."/>
            <person name="La Ragione R.M."/>
            <person name="Hildebrand F."/>
            <person name="Pallen M.J."/>
        </authorList>
    </citation>
    <scope>NUCLEOTIDE SEQUENCE [LARGE SCALE GENOMIC DNA]</scope>
    <source>
        <strain evidence="2 3">Re57</strain>
    </source>
</reference>
<sequence length="59" mass="6326">MEKNISVIVLLAAGISVLVARSFGYVSEIFTTVALGLLIVAGLVLNFVFTRKENTGGRR</sequence>
<feature type="transmembrane region" description="Helical" evidence="1">
    <location>
        <begin position="30"/>
        <end position="49"/>
    </location>
</feature>
<name>A0ABR8WV78_9MICO</name>
<organism evidence="2 3">
    <name type="scientific">Brevibacterium gallinarum</name>
    <dbReference type="NCBI Taxonomy" id="2762220"/>
    <lineage>
        <taxon>Bacteria</taxon>
        <taxon>Bacillati</taxon>
        <taxon>Actinomycetota</taxon>
        <taxon>Actinomycetes</taxon>
        <taxon>Micrococcales</taxon>
        <taxon>Brevibacteriaceae</taxon>
        <taxon>Brevibacterium</taxon>
    </lineage>
</organism>
<keyword evidence="1" id="KW-0812">Transmembrane</keyword>
<accession>A0ABR8WV78</accession>
<evidence type="ECO:0000313" key="2">
    <source>
        <dbReference type="EMBL" id="MBD8020984.1"/>
    </source>
</evidence>
<comment type="caution">
    <text evidence="2">The sequence shown here is derived from an EMBL/GenBank/DDBJ whole genome shotgun (WGS) entry which is preliminary data.</text>
</comment>
<keyword evidence="1" id="KW-0472">Membrane</keyword>
<proteinExistence type="predicted"/>
<keyword evidence="3" id="KW-1185">Reference proteome</keyword>